<reference evidence="1" key="2">
    <citation type="journal article" date="2019" name="Genome Biol. Evol.">
        <title>Day and night: Metabolic profiles and evolutionary relationships of six axenic non-marine cyanobacteria.</title>
        <authorList>
            <person name="Will S.E."/>
            <person name="Henke P."/>
            <person name="Boedeker C."/>
            <person name="Huang S."/>
            <person name="Brinkmann H."/>
            <person name="Rohde M."/>
            <person name="Jarek M."/>
            <person name="Friedl T."/>
            <person name="Seufert S."/>
            <person name="Schumacher M."/>
            <person name="Overmann J."/>
            <person name="Neumann-Schaal M."/>
            <person name="Petersen J."/>
        </authorList>
    </citation>
    <scope>NUCLEOTIDE SEQUENCE [LARGE SCALE GENOMIC DNA]</scope>
    <source>
        <strain evidence="1">PCC 7102</strain>
    </source>
</reference>
<sequence length="78" mass="9315">MNDFAKELKEAQERFFLITIDGKDYDIREVNDWDFDGEDYLNSEEFTLYFNDGTNVTFNVDDLDSSDEQMLYQLIDCM</sequence>
<proteinExistence type="predicted"/>
<dbReference type="EMBL" id="RSCL01000015">
    <property type="protein sequence ID" value="RUT02733.1"/>
    <property type="molecule type" value="Genomic_DNA"/>
</dbReference>
<organism evidence="1 2">
    <name type="scientific">Dulcicalothrix desertica PCC 7102</name>
    <dbReference type="NCBI Taxonomy" id="232991"/>
    <lineage>
        <taxon>Bacteria</taxon>
        <taxon>Bacillati</taxon>
        <taxon>Cyanobacteriota</taxon>
        <taxon>Cyanophyceae</taxon>
        <taxon>Nostocales</taxon>
        <taxon>Calotrichaceae</taxon>
        <taxon>Dulcicalothrix</taxon>
    </lineage>
</organism>
<evidence type="ECO:0000313" key="2">
    <source>
        <dbReference type="Proteomes" id="UP000271624"/>
    </source>
</evidence>
<accession>A0A3S1C986</accession>
<keyword evidence="2" id="KW-1185">Reference proteome</keyword>
<reference evidence="1" key="1">
    <citation type="submission" date="2018-12" db="EMBL/GenBank/DDBJ databases">
        <authorList>
            <person name="Will S."/>
            <person name="Neumann-Schaal M."/>
            <person name="Henke P."/>
        </authorList>
    </citation>
    <scope>NUCLEOTIDE SEQUENCE</scope>
    <source>
        <strain evidence="1">PCC 7102</strain>
    </source>
</reference>
<protein>
    <submittedName>
        <fullName evidence="1">Uncharacterized protein</fullName>
    </submittedName>
</protein>
<dbReference type="Proteomes" id="UP000271624">
    <property type="component" value="Unassembled WGS sequence"/>
</dbReference>
<name>A0A3S1C986_9CYAN</name>
<evidence type="ECO:0000313" key="1">
    <source>
        <dbReference type="EMBL" id="RUT02733.1"/>
    </source>
</evidence>
<dbReference type="AlphaFoldDB" id="A0A3S1C986"/>
<dbReference type="RefSeq" id="WP_127083921.1">
    <property type="nucleotide sequence ID" value="NZ_RSCL01000015.1"/>
</dbReference>
<gene>
    <name evidence="1" type="ORF">DSM106972_056530</name>
</gene>
<comment type="caution">
    <text evidence="1">The sequence shown here is derived from an EMBL/GenBank/DDBJ whole genome shotgun (WGS) entry which is preliminary data.</text>
</comment>